<sequence length="182" mass="21500">MVSRKTRNNLVIRQTIHITFSSENEWQNHKEKGFLRRIGMQYHWTNRSYTCFDDFLMDMKRNKRKNICQEHKKISAQNLTMKRLRGNEIKAKHRDSFYTFYRNTTDNKWGSPYLTREFFHNMGSKMGDQVLLVVAEEGDELVAGALTLIGGDTIYGRLWGCPQKLIIPTYILKLVITRFVSI</sequence>
<dbReference type="InterPro" id="IPR016181">
    <property type="entry name" value="Acyl_CoA_acyltransferase"/>
</dbReference>
<accession>A0A059DD86</accession>
<dbReference type="InterPro" id="IPR007434">
    <property type="entry name" value="FemAB-like"/>
</dbReference>
<dbReference type="EMBL" id="KK198753">
    <property type="protein sequence ID" value="KCW88366.1"/>
    <property type="molecule type" value="Genomic_DNA"/>
</dbReference>
<dbReference type="Gramene" id="KCW88366">
    <property type="protein sequence ID" value="KCW88366"/>
    <property type="gene ID" value="EUGRSUZ_A00755"/>
</dbReference>
<dbReference type="Pfam" id="PF04339">
    <property type="entry name" value="FemAB_like"/>
    <property type="match status" value="1"/>
</dbReference>
<dbReference type="Gene3D" id="3.40.630.30">
    <property type="match status" value="1"/>
</dbReference>
<gene>
    <name evidence="1" type="ORF">EUGRSUZ_A00755</name>
</gene>
<dbReference type="SUPFAM" id="SSF55729">
    <property type="entry name" value="Acyl-CoA N-acyltransferases (Nat)"/>
    <property type="match status" value="1"/>
</dbReference>
<evidence type="ECO:0008006" key="2">
    <source>
        <dbReference type="Google" id="ProtNLM"/>
    </source>
</evidence>
<name>A0A059DD86_EUCGR</name>
<dbReference type="InParanoid" id="A0A059DD86"/>
<protein>
    <recommendedName>
        <fullName evidence="2">N-acetyltransferase domain-containing protein</fullName>
    </recommendedName>
</protein>
<dbReference type="PANTHER" id="PTHR47017:SF1">
    <property type="entry name" value="ACYL-COA"/>
    <property type="match status" value="1"/>
</dbReference>
<dbReference type="AlphaFoldDB" id="A0A059DD86"/>
<reference evidence="1" key="1">
    <citation type="submission" date="2013-07" db="EMBL/GenBank/DDBJ databases">
        <title>The genome of Eucalyptus grandis.</title>
        <authorList>
            <person name="Schmutz J."/>
            <person name="Hayes R."/>
            <person name="Myburg A."/>
            <person name="Tuskan G."/>
            <person name="Grattapaglia D."/>
            <person name="Rokhsar D.S."/>
        </authorList>
    </citation>
    <scope>NUCLEOTIDE SEQUENCE</scope>
    <source>
        <tissue evidence="1">Leaf extractions</tissue>
    </source>
</reference>
<evidence type="ECO:0000313" key="1">
    <source>
        <dbReference type="EMBL" id="KCW88366.1"/>
    </source>
</evidence>
<organism evidence="1">
    <name type="scientific">Eucalyptus grandis</name>
    <name type="common">Flooded gum</name>
    <dbReference type="NCBI Taxonomy" id="71139"/>
    <lineage>
        <taxon>Eukaryota</taxon>
        <taxon>Viridiplantae</taxon>
        <taxon>Streptophyta</taxon>
        <taxon>Embryophyta</taxon>
        <taxon>Tracheophyta</taxon>
        <taxon>Spermatophyta</taxon>
        <taxon>Magnoliopsida</taxon>
        <taxon>eudicotyledons</taxon>
        <taxon>Gunneridae</taxon>
        <taxon>Pentapetalae</taxon>
        <taxon>rosids</taxon>
        <taxon>malvids</taxon>
        <taxon>Myrtales</taxon>
        <taxon>Myrtaceae</taxon>
        <taxon>Myrtoideae</taxon>
        <taxon>Eucalypteae</taxon>
        <taxon>Eucalyptus</taxon>
    </lineage>
</organism>
<dbReference type="PANTHER" id="PTHR47017">
    <property type="entry name" value="ACYL-COA"/>
    <property type="match status" value="1"/>
</dbReference>
<proteinExistence type="predicted"/>